<proteinExistence type="predicted"/>
<accession>A0ACC2WFH5</accession>
<sequence>MLSSCGSKRALLRSSRFSPARTFTTSFNLSKPNVTTPTSSPVLRSDLASSLGTDDSAFVPVETVVDLQGKGLRKGSSEYRSHIRAKLAQHDELHPSPFAFPSELGDRQSQDSQNSIADLSKLASRTRTGRHPLTDKHRRHHSYLRISLTERCNLRCTYCMPAAGLPLTPSESILTNFEIAHLSKLFVSQGVNKIRLTGGEPTLRNGLQELIGEMNELRKHGLEKICMTSNGLALHRKLGGLVDNGLTHLNLSLDTLDEEKFERITRRKGHSAVMKSLDTALSLLRPTPSATPWQPGLQAVKINNVLTRSTNLSEMTDFVRLTEHHPISVRFIEFMPFSGNKWDKDEMVPYDEALGIIKAEFGSENVIQLKNEDGDGTSKRWKIRGWKGEIGFISSMSDHFCGTCNRLRITADGNLKVCLFDNTEVSLRDVMRNARSSAPLSDKETIQQLVDVIAVAVGNKKAKHAGMDLLAGMQNRSMVMIGAHSPSGSNFKKGDVLGTARIAGIMAGKRTSELIPLCHPIGLTDLKVKFRLTACEQGDGKDGGWVGVEAVAECEGKTGVEMEALTSASTALLTVWDMVKAVAGKEMMIQDLMVVRKEGGKSGDWKRNNVDNSLKGRTGVEYDL</sequence>
<evidence type="ECO:0000313" key="2">
    <source>
        <dbReference type="Proteomes" id="UP001230649"/>
    </source>
</evidence>
<name>A0ACC2WFH5_9TREE</name>
<dbReference type="Proteomes" id="UP001230649">
    <property type="component" value="Unassembled WGS sequence"/>
</dbReference>
<protein>
    <submittedName>
        <fullName evidence="1">Uncharacterized protein</fullName>
    </submittedName>
</protein>
<evidence type="ECO:0000313" key="1">
    <source>
        <dbReference type="EMBL" id="KAJ9109934.1"/>
    </source>
</evidence>
<gene>
    <name evidence="1" type="ORF">QFC20_003134</name>
</gene>
<comment type="caution">
    <text evidence="1">The sequence shown here is derived from an EMBL/GenBank/DDBJ whole genome shotgun (WGS) entry which is preliminary data.</text>
</comment>
<organism evidence="1 2">
    <name type="scientific">Naganishia adeliensis</name>
    <dbReference type="NCBI Taxonomy" id="92952"/>
    <lineage>
        <taxon>Eukaryota</taxon>
        <taxon>Fungi</taxon>
        <taxon>Dikarya</taxon>
        <taxon>Basidiomycota</taxon>
        <taxon>Agaricomycotina</taxon>
        <taxon>Tremellomycetes</taxon>
        <taxon>Filobasidiales</taxon>
        <taxon>Filobasidiaceae</taxon>
        <taxon>Naganishia</taxon>
    </lineage>
</organism>
<dbReference type="EMBL" id="JASBWS010000027">
    <property type="protein sequence ID" value="KAJ9109934.1"/>
    <property type="molecule type" value="Genomic_DNA"/>
</dbReference>
<reference evidence="1" key="1">
    <citation type="submission" date="2023-04" db="EMBL/GenBank/DDBJ databases">
        <title>Draft Genome sequencing of Naganishia species isolated from polar environments using Oxford Nanopore Technology.</title>
        <authorList>
            <person name="Leo P."/>
            <person name="Venkateswaran K."/>
        </authorList>
    </citation>
    <scope>NUCLEOTIDE SEQUENCE</scope>
    <source>
        <strain evidence="1">MNA-CCFEE 5262</strain>
    </source>
</reference>
<keyword evidence="2" id="KW-1185">Reference proteome</keyword>